<dbReference type="EMBL" id="WHWC01000005">
    <property type="protein sequence ID" value="KAG8382406.1"/>
    <property type="molecule type" value="Genomic_DNA"/>
</dbReference>
<dbReference type="SUPFAM" id="SSF54495">
    <property type="entry name" value="UBC-like"/>
    <property type="match status" value="1"/>
</dbReference>
<dbReference type="SMART" id="SM00212">
    <property type="entry name" value="UBCc"/>
    <property type="match status" value="1"/>
</dbReference>
<keyword evidence="3" id="KW-1185">Reference proteome</keyword>
<evidence type="ECO:0000259" key="1">
    <source>
        <dbReference type="PROSITE" id="PS50127"/>
    </source>
</evidence>
<accession>A0AAV6XH97</accession>
<dbReference type="Proteomes" id="UP000826271">
    <property type="component" value="Unassembled WGS sequence"/>
</dbReference>
<dbReference type="Gene3D" id="3.10.110.10">
    <property type="entry name" value="Ubiquitin Conjugating Enzyme"/>
    <property type="match status" value="1"/>
</dbReference>
<feature type="domain" description="UBC core" evidence="1">
    <location>
        <begin position="41"/>
        <end position="145"/>
    </location>
</feature>
<dbReference type="PANTHER" id="PTHR24068">
    <property type="entry name" value="UBIQUITIN-CONJUGATING ENZYME E2"/>
    <property type="match status" value="1"/>
</dbReference>
<name>A0AAV6XH97_9LAMI</name>
<comment type="caution">
    <text evidence="2">The sequence shown here is derived from an EMBL/GenBank/DDBJ whole genome shotgun (WGS) entry which is preliminary data.</text>
</comment>
<sequence length="145" mass="16436">MEPSFSIPAICRRIIQKQMAELQKQSFVDGMELQPFFLVSFLLKVTESELMVLMIMSSLLHAEVGSVSGNIYHWHPTLLGPPNSPFAGGKFVLNIHFQPENPLKPPMVRFQTNIFHPNISPSCGGISMRILRQHWVPRISMLKVP</sequence>
<dbReference type="InterPro" id="IPR016135">
    <property type="entry name" value="UBQ-conjugating_enzyme/RWD"/>
</dbReference>
<dbReference type="PROSITE" id="PS50127">
    <property type="entry name" value="UBC_2"/>
    <property type="match status" value="1"/>
</dbReference>
<evidence type="ECO:0000313" key="2">
    <source>
        <dbReference type="EMBL" id="KAG8382406.1"/>
    </source>
</evidence>
<dbReference type="InterPro" id="IPR000608">
    <property type="entry name" value="UBC"/>
</dbReference>
<dbReference type="Pfam" id="PF00179">
    <property type="entry name" value="UQ_con"/>
    <property type="match status" value="1"/>
</dbReference>
<dbReference type="AlphaFoldDB" id="A0AAV6XH97"/>
<evidence type="ECO:0000313" key="3">
    <source>
        <dbReference type="Proteomes" id="UP000826271"/>
    </source>
</evidence>
<reference evidence="2" key="1">
    <citation type="submission" date="2019-10" db="EMBL/GenBank/DDBJ databases">
        <authorList>
            <person name="Zhang R."/>
            <person name="Pan Y."/>
            <person name="Wang J."/>
            <person name="Ma R."/>
            <person name="Yu S."/>
        </authorList>
    </citation>
    <scope>NUCLEOTIDE SEQUENCE</scope>
    <source>
        <strain evidence="2">LA-IB0</strain>
        <tissue evidence="2">Leaf</tissue>
    </source>
</reference>
<organism evidence="2 3">
    <name type="scientific">Buddleja alternifolia</name>
    <dbReference type="NCBI Taxonomy" id="168488"/>
    <lineage>
        <taxon>Eukaryota</taxon>
        <taxon>Viridiplantae</taxon>
        <taxon>Streptophyta</taxon>
        <taxon>Embryophyta</taxon>
        <taxon>Tracheophyta</taxon>
        <taxon>Spermatophyta</taxon>
        <taxon>Magnoliopsida</taxon>
        <taxon>eudicotyledons</taxon>
        <taxon>Gunneridae</taxon>
        <taxon>Pentapetalae</taxon>
        <taxon>asterids</taxon>
        <taxon>lamiids</taxon>
        <taxon>Lamiales</taxon>
        <taxon>Scrophulariaceae</taxon>
        <taxon>Buddlejeae</taxon>
        <taxon>Buddleja</taxon>
    </lineage>
</organism>
<proteinExistence type="predicted"/>
<protein>
    <recommendedName>
        <fullName evidence="1">UBC core domain-containing protein</fullName>
    </recommendedName>
</protein>
<gene>
    <name evidence="2" type="ORF">BUALT_Bualt05G0074000</name>
</gene>